<gene>
    <name evidence="3" type="ORF">K461DRAFT_218701</name>
</gene>
<keyword evidence="4" id="KW-1185">Reference proteome</keyword>
<dbReference type="PANTHER" id="PTHR33840">
    <property type="match status" value="1"/>
</dbReference>
<dbReference type="PANTHER" id="PTHR33840:SF1">
    <property type="entry name" value="TLE1 PHOSPHOLIPASE DOMAIN-CONTAINING PROTEIN"/>
    <property type="match status" value="1"/>
</dbReference>
<evidence type="ECO:0000313" key="4">
    <source>
        <dbReference type="Proteomes" id="UP000799439"/>
    </source>
</evidence>
<organism evidence="3 4">
    <name type="scientific">Myriangium duriaei CBS 260.36</name>
    <dbReference type="NCBI Taxonomy" id="1168546"/>
    <lineage>
        <taxon>Eukaryota</taxon>
        <taxon>Fungi</taxon>
        <taxon>Dikarya</taxon>
        <taxon>Ascomycota</taxon>
        <taxon>Pezizomycotina</taxon>
        <taxon>Dothideomycetes</taxon>
        <taxon>Dothideomycetidae</taxon>
        <taxon>Myriangiales</taxon>
        <taxon>Myriangiaceae</taxon>
        <taxon>Myriangium</taxon>
    </lineage>
</organism>
<evidence type="ECO:0000259" key="2">
    <source>
        <dbReference type="Pfam" id="PF09994"/>
    </source>
</evidence>
<feature type="region of interest" description="Disordered" evidence="1">
    <location>
        <begin position="1"/>
        <end position="38"/>
    </location>
</feature>
<comment type="caution">
    <text evidence="3">The sequence shown here is derived from an EMBL/GenBank/DDBJ whole genome shotgun (WGS) entry which is preliminary data.</text>
</comment>
<proteinExistence type="predicted"/>
<protein>
    <recommendedName>
        <fullName evidence="2">T6SS Phospholipase effector Tle1-like catalytic domain-containing protein</fullName>
    </recommendedName>
</protein>
<reference evidence="3" key="1">
    <citation type="journal article" date="2020" name="Stud. Mycol.">
        <title>101 Dothideomycetes genomes: a test case for predicting lifestyles and emergence of pathogens.</title>
        <authorList>
            <person name="Haridas S."/>
            <person name="Albert R."/>
            <person name="Binder M."/>
            <person name="Bloem J."/>
            <person name="Labutti K."/>
            <person name="Salamov A."/>
            <person name="Andreopoulos B."/>
            <person name="Baker S."/>
            <person name="Barry K."/>
            <person name="Bills G."/>
            <person name="Bluhm B."/>
            <person name="Cannon C."/>
            <person name="Castanera R."/>
            <person name="Culley D."/>
            <person name="Daum C."/>
            <person name="Ezra D."/>
            <person name="Gonzalez J."/>
            <person name="Henrissat B."/>
            <person name="Kuo A."/>
            <person name="Liang C."/>
            <person name="Lipzen A."/>
            <person name="Lutzoni F."/>
            <person name="Magnuson J."/>
            <person name="Mondo S."/>
            <person name="Nolan M."/>
            <person name="Ohm R."/>
            <person name="Pangilinan J."/>
            <person name="Park H.-J."/>
            <person name="Ramirez L."/>
            <person name="Alfaro M."/>
            <person name="Sun H."/>
            <person name="Tritt A."/>
            <person name="Yoshinaga Y."/>
            <person name="Zwiers L.-H."/>
            <person name="Turgeon B."/>
            <person name="Goodwin S."/>
            <person name="Spatafora J."/>
            <person name="Crous P."/>
            <person name="Grigoriev I."/>
        </authorList>
    </citation>
    <scope>NUCLEOTIDE SEQUENCE</scope>
    <source>
        <strain evidence="3">CBS 260.36</strain>
    </source>
</reference>
<evidence type="ECO:0000256" key="1">
    <source>
        <dbReference type="SAM" id="MobiDB-lite"/>
    </source>
</evidence>
<name>A0A9P4J836_9PEZI</name>
<feature type="domain" description="T6SS Phospholipase effector Tle1-like catalytic" evidence="2">
    <location>
        <begin position="55"/>
        <end position="320"/>
    </location>
</feature>
<dbReference type="OrthoDB" id="3162439at2759"/>
<dbReference type="Proteomes" id="UP000799439">
    <property type="component" value="Unassembled WGS sequence"/>
</dbReference>
<dbReference type="EMBL" id="ML996081">
    <property type="protein sequence ID" value="KAF2157102.1"/>
    <property type="molecule type" value="Genomic_DNA"/>
</dbReference>
<evidence type="ECO:0000313" key="3">
    <source>
        <dbReference type="EMBL" id="KAF2157102.1"/>
    </source>
</evidence>
<dbReference type="Pfam" id="PF09994">
    <property type="entry name" value="T6SS_Tle1-like_cat"/>
    <property type="match status" value="1"/>
</dbReference>
<accession>A0A9P4J836</accession>
<dbReference type="InterPro" id="IPR018712">
    <property type="entry name" value="Tle1-like_cat"/>
</dbReference>
<dbReference type="AlphaFoldDB" id="A0A9P4J836"/>
<sequence length="481" mass="55592">MGDSALKRRGSYPIQNHEFTEANSSKPNPWDDKSNSLPSTIRAFKEPTKAEHTGRSLIVMLDGTGDQFDHDNSNVVHFISCLKKHENERQVVYYQSGIGTSDEGGILNYVKSTLDMAIGSSLGTHIKDAYKFLMRNYREGDRICLLGFSRGAYTVRCLVGMLHKIGLLPANNFSQVGFAYNFYKDNSHDGWKMSHEFKRTFCTDVSVYFVGLWDCVASVGIIPRKLPFSKSPTNSISYFRHAMSLDEHRSKFKICQWRQDEGLEERTKKVWGQNYKFNKPPTDVLEVWFMGAHADVGGGAVANETRNMLSRIPLRWMIRQCFECNTGILFNTKRLAEHGLDVHTLWPTYRPSSRLTLEPPPSLLEAYESKTMPARELPEHDHHLSLMSEATEDYFDARAPVNDQLVQAKGWWLLEFWPVKVHMLKANGETWEKRVRWNLGRHRACRQNQPKIHWTVQHMMDEKRYNIRARVDNVCTWHIAD</sequence>